<dbReference type="Proteomes" id="UP000433309">
    <property type="component" value="Unassembled WGS sequence"/>
</dbReference>
<organism evidence="2 3">
    <name type="scientific">Duganella guangzhouensis</name>
    <dbReference type="NCBI Taxonomy" id="2666084"/>
    <lineage>
        <taxon>Bacteria</taxon>
        <taxon>Pseudomonadati</taxon>
        <taxon>Pseudomonadota</taxon>
        <taxon>Betaproteobacteria</taxon>
        <taxon>Burkholderiales</taxon>
        <taxon>Oxalobacteraceae</taxon>
        <taxon>Telluria group</taxon>
        <taxon>Duganella</taxon>
    </lineage>
</organism>
<gene>
    <name evidence="2" type="ORF">GJ699_12770</name>
</gene>
<reference evidence="2 3" key="1">
    <citation type="submission" date="2019-11" db="EMBL/GenBank/DDBJ databases">
        <title>Novel species isolated from a subtropical stream in China.</title>
        <authorList>
            <person name="Lu H."/>
        </authorList>
    </citation>
    <scope>NUCLEOTIDE SEQUENCE [LARGE SCALE GENOMIC DNA]</scope>
    <source>
        <strain evidence="2 3">FT80W</strain>
    </source>
</reference>
<accession>A0A6I2KXL8</accession>
<keyword evidence="3" id="KW-1185">Reference proteome</keyword>
<evidence type="ECO:0000313" key="3">
    <source>
        <dbReference type="Proteomes" id="UP000433309"/>
    </source>
</evidence>
<evidence type="ECO:0000256" key="1">
    <source>
        <dbReference type="SAM" id="SignalP"/>
    </source>
</evidence>
<dbReference type="RefSeq" id="WP_154376738.1">
    <property type="nucleotide sequence ID" value="NZ_WKJK01000006.1"/>
</dbReference>
<protein>
    <submittedName>
        <fullName evidence="2">Uncharacterized protein</fullName>
    </submittedName>
</protein>
<proteinExistence type="predicted"/>
<comment type="caution">
    <text evidence="2">The sequence shown here is derived from an EMBL/GenBank/DDBJ whole genome shotgun (WGS) entry which is preliminary data.</text>
</comment>
<dbReference type="AlphaFoldDB" id="A0A6I2KXL8"/>
<keyword evidence="1" id="KW-0732">Signal</keyword>
<evidence type="ECO:0000313" key="2">
    <source>
        <dbReference type="EMBL" id="MRW90865.1"/>
    </source>
</evidence>
<dbReference type="EMBL" id="WKJK01000006">
    <property type="protein sequence ID" value="MRW90865.1"/>
    <property type="molecule type" value="Genomic_DNA"/>
</dbReference>
<feature type="chain" id="PRO_5026138114" evidence="1">
    <location>
        <begin position="20"/>
        <end position="77"/>
    </location>
</feature>
<name>A0A6I2KXL8_9BURK</name>
<feature type="signal peptide" evidence="1">
    <location>
        <begin position="1"/>
        <end position="19"/>
    </location>
</feature>
<sequence length="77" mass="8102">MLKFVICITTLVPAMFAIAADSSVSVAKDGQTLIIKRKQDGKTELLNVIERCGVPAALHCAAVLSLTTSQFSCSGCD</sequence>